<gene>
    <name evidence="2" type="ORF">H9865_09995</name>
</gene>
<dbReference type="EMBL" id="DXFW01000035">
    <property type="protein sequence ID" value="HIX06407.1"/>
    <property type="molecule type" value="Genomic_DNA"/>
</dbReference>
<evidence type="ECO:0000256" key="1">
    <source>
        <dbReference type="SAM" id="SignalP"/>
    </source>
</evidence>
<keyword evidence="1" id="KW-0732">Signal</keyword>
<feature type="chain" id="PRO_5039732584" description="Lipoprotein" evidence="1">
    <location>
        <begin position="21"/>
        <end position="345"/>
    </location>
</feature>
<accession>A0A9D1V5D9</accession>
<dbReference type="AlphaFoldDB" id="A0A9D1V5D9"/>
<dbReference type="Proteomes" id="UP000824193">
    <property type="component" value="Unassembled WGS sequence"/>
</dbReference>
<comment type="caution">
    <text evidence="2">The sequence shown here is derived from an EMBL/GenBank/DDBJ whole genome shotgun (WGS) entry which is preliminary data.</text>
</comment>
<feature type="signal peptide" evidence="1">
    <location>
        <begin position="1"/>
        <end position="20"/>
    </location>
</feature>
<evidence type="ECO:0000313" key="3">
    <source>
        <dbReference type="Proteomes" id="UP000824193"/>
    </source>
</evidence>
<protein>
    <recommendedName>
        <fullName evidence="4">Lipoprotein</fullName>
    </recommendedName>
</protein>
<organism evidence="2 3">
    <name type="scientific">Candidatus Allofournierella pullicola</name>
    <dbReference type="NCBI Taxonomy" id="2838596"/>
    <lineage>
        <taxon>Bacteria</taxon>
        <taxon>Bacillati</taxon>
        <taxon>Bacillota</taxon>
        <taxon>Clostridia</taxon>
        <taxon>Eubacteriales</taxon>
        <taxon>Oscillospiraceae</taxon>
        <taxon>Allofournierella</taxon>
    </lineage>
</organism>
<dbReference type="PROSITE" id="PS51257">
    <property type="entry name" value="PROKAR_LIPOPROTEIN"/>
    <property type="match status" value="1"/>
</dbReference>
<proteinExistence type="predicted"/>
<reference evidence="2" key="1">
    <citation type="journal article" date="2021" name="PeerJ">
        <title>Extensive microbial diversity within the chicken gut microbiome revealed by metagenomics and culture.</title>
        <authorList>
            <person name="Gilroy R."/>
            <person name="Ravi A."/>
            <person name="Getino M."/>
            <person name="Pursley I."/>
            <person name="Horton D.L."/>
            <person name="Alikhan N.F."/>
            <person name="Baker D."/>
            <person name="Gharbi K."/>
            <person name="Hall N."/>
            <person name="Watson M."/>
            <person name="Adriaenssens E.M."/>
            <person name="Foster-Nyarko E."/>
            <person name="Jarju S."/>
            <person name="Secka A."/>
            <person name="Antonio M."/>
            <person name="Oren A."/>
            <person name="Chaudhuri R.R."/>
            <person name="La Ragione R."/>
            <person name="Hildebrand F."/>
            <person name="Pallen M.J."/>
        </authorList>
    </citation>
    <scope>NUCLEOTIDE SEQUENCE</scope>
    <source>
        <strain evidence="2">2239</strain>
    </source>
</reference>
<sequence length="345" mass="37371">MKKALCLALAAALMALSACAAPPSAESMENTSAPAAQTGETEQGHIRQLLDQCGVKPEATRFESRYTVDKFLECTVYSSVELPNVAALLVEKPDGSAFYITLPDNSSVDGMYVDDAGLLNVLTDGVIHGGDEVMHNGMGVFKVDLDTGESVSYENNEFVYPEGVYGRECSTVDDHYTFGECTVTEDAVTFRFEPTEENERWTGTEFYFPPVWSNEADGDYRMAVIFNNTAAPDPALAEQIEALPGVLEATFTAVDNDYYTGTLLEMHMDSRCVLSHRFNEGVPGPALESYTIRCYMPDPNDGAPVGGPFIPNADTAADIAEKERKAMEELGMLDPTPAPESAAAD</sequence>
<name>A0A9D1V5D9_9FIRM</name>
<evidence type="ECO:0000313" key="2">
    <source>
        <dbReference type="EMBL" id="HIX06407.1"/>
    </source>
</evidence>
<reference evidence="2" key="2">
    <citation type="submission" date="2021-04" db="EMBL/GenBank/DDBJ databases">
        <authorList>
            <person name="Gilroy R."/>
        </authorList>
    </citation>
    <scope>NUCLEOTIDE SEQUENCE</scope>
    <source>
        <strain evidence="2">2239</strain>
    </source>
</reference>
<evidence type="ECO:0008006" key="4">
    <source>
        <dbReference type="Google" id="ProtNLM"/>
    </source>
</evidence>